<evidence type="ECO:0000313" key="3">
    <source>
        <dbReference type="Proteomes" id="UP000570003"/>
    </source>
</evidence>
<dbReference type="Proteomes" id="UP000570003">
    <property type="component" value="Unassembled WGS sequence"/>
</dbReference>
<proteinExistence type="predicted"/>
<sequence length="281" mass="29264">MSRHVAIVTDSTAYLPPQTKERHGITVVPLTVVLGGRAMEEGGGISARSLAQALQKRHSVTTSRPGPETFAAHYRRVAEEGATGIVSLHLSAELSGTYEAALLAAREAPVPVRVVDTGMIAMALGFCTVAAAEAAEADCDLDEVVAAAEKRASGTSAYFYVDTLDHLRRGGRIGAARALLGSALAVKPLLELNGGRIEPREKVRTASKAIARLEEIAVERAGRAPVDIAVHHLAAAGRAGTLAEHLRDRVPGLVDLHVSEVGAVIGAHTGPGLLGVVVSQR</sequence>
<dbReference type="Pfam" id="PF02645">
    <property type="entry name" value="DegV"/>
    <property type="match status" value="1"/>
</dbReference>
<dbReference type="InterPro" id="IPR043168">
    <property type="entry name" value="DegV_C"/>
</dbReference>
<name>A0AA44DF64_STRE0</name>
<dbReference type="AlphaFoldDB" id="A0AA44DF64"/>
<dbReference type="NCBIfam" id="TIGR00762">
    <property type="entry name" value="DegV"/>
    <property type="match status" value="1"/>
</dbReference>
<dbReference type="RefSeq" id="WP_168439318.1">
    <property type="nucleotide sequence ID" value="NZ_JAAXOU010000139.1"/>
</dbReference>
<dbReference type="InterPro" id="IPR050270">
    <property type="entry name" value="DegV_domain_contain"/>
</dbReference>
<dbReference type="EMBL" id="JAAXOU010000139">
    <property type="protein sequence ID" value="NKY15117.1"/>
    <property type="molecule type" value="Genomic_DNA"/>
</dbReference>
<dbReference type="InterPro" id="IPR003797">
    <property type="entry name" value="DegV"/>
</dbReference>
<comment type="caution">
    <text evidence="2">The sequence shown here is derived from an EMBL/GenBank/DDBJ whole genome shotgun (WGS) entry which is preliminary data.</text>
</comment>
<keyword evidence="3" id="KW-1185">Reference proteome</keyword>
<organism evidence="2 3">
    <name type="scientific">Streptomyces somaliensis (strain ATCC 33201 / DSM 40738 / JCM 12659 / KCTC 9044 / NCTC 11332 / NRRL B-12077 / IP 733)</name>
    <dbReference type="NCBI Taxonomy" id="1134445"/>
    <lineage>
        <taxon>Bacteria</taxon>
        <taxon>Bacillati</taxon>
        <taxon>Actinomycetota</taxon>
        <taxon>Actinomycetes</taxon>
        <taxon>Kitasatosporales</taxon>
        <taxon>Streptomycetaceae</taxon>
        <taxon>Streptomyces</taxon>
    </lineage>
</organism>
<reference evidence="2 3" key="1">
    <citation type="submission" date="2020-04" db="EMBL/GenBank/DDBJ databases">
        <title>MicrobeNet Type strains.</title>
        <authorList>
            <person name="Nicholson A.C."/>
        </authorList>
    </citation>
    <scope>NUCLEOTIDE SEQUENCE [LARGE SCALE GENOMIC DNA]</scope>
    <source>
        <strain evidence="2 3">DSM 40738</strain>
    </source>
</reference>
<gene>
    <name evidence="2" type="ORF">HGA06_13395</name>
</gene>
<dbReference type="SUPFAM" id="SSF82549">
    <property type="entry name" value="DAK1/DegV-like"/>
    <property type="match status" value="1"/>
</dbReference>
<evidence type="ECO:0000313" key="2">
    <source>
        <dbReference type="EMBL" id="NKY15117.1"/>
    </source>
</evidence>
<dbReference type="PROSITE" id="PS51482">
    <property type="entry name" value="DEGV"/>
    <property type="match status" value="1"/>
</dbReference>
<accession>A0AA44DF64</accession>
<dbReference type="Gene3D" id="3.40.50.10170">
    <property type="match status" value="1"/>
</dbReference>
<dbReference type="PANTHER" id="PTHR33434">
    <property type="entry name" value="DEGV DOMAIN-CONTAINING PROTEIN DR_1986-RELATED"/>
    <property type="match status" value="1"/>
</dbReference>
<evidence type="ECO:0000256" key="1">
    <source>
        <dbReference type="ARBA" id="ARBA00023121"/>
    </source>
</evidence>
<keyword evidence="1" id="KW-0446">Lipid-binding</keyword>
<dbReference type="GO" id="GO:0008289">
    <property type="term" value="F:lipid binding"/>
    <property type="evidence" value="ECO:0007669"/>
    <property type="project" value="UniProtKB-KW"/>
</dbReference>
<dbReference type="PANTHER" id="PTHR33434:SF2">
    <property type="entry name" value="FATTY ACID-BINDING PROTEIN TM_1468"/>
    <property type="match status" value="1"/>
</dbReference>
<dbReference type="Gene3D" id="3.30.1180.10">
    <property type="match status" value="1"/>
</dbReference>
<protein>
    <submittedName>
        <fullName evidence="2">DegV family protein</fullName>
    </submittedName>
</protein>